<evidence type="ECO:0000313" key="3">
    <source>
        <dbReference type="Proteomes" id="UP000600026"/>
    </source>
</evidence>
<reference evidence="2" key="1">
    <citation type="submission" date="2020-09" db="EMBL/GenBank/DDBJ databases">
        <title>Whole genome shotgun sequence of Streptomyces xanthophaeus NBRC 12829.</title>
        <authorList>
            <person name="Komaki H."/>
            <person name="Tamura T."/>
        </authorList>
    </citation>
    <scope>NUCLEOTIDE SEQUENCE</scope>
    <source>
        <strain evidence="2">NBRC 12829</strain>
    </source>
</reference>
<proteinExistence type="predicted"/>
<name>A0A919H1V9_9ACTN</name>
<accession>A0A919H1V9</accession>
<protein>
    <submittedName>
        <fullName evidence="2">Uncharacterized protein</fullName>
    </submittedName>
</protein>
<organism evidence="2 3">
    <name type="scientific">Streptomyces xanthophaeus</name>
    <dbReference type="NCBI Taxonomy" id="67385"/>
    <lineage>
        <taxon>Bacteria</taxon>
        <taxon>Bacillati</taxon>
        <taxon>Actinomycetota</taxon>
        <taxon>Actinomycetes</taxon>
        <taxon>Kitasatosporales</taxon>
        <taxon>Streptomycetaceae</taxon>
        <taxon>Streptomyces</taxon>
    </lineage>
</organism>
<dbReference type="Proteomes" id="UP000600026">
    <property type="component" value="Unassembled WGS sequence"/>
</dbReference>
<evidence type="ECO:0000313" key="2">
    <source>
        <dbReference type="EMBL" id="GHI86711.1"/>
    </source>
</evidence>
<dbReference type="AlphaFoldDB" id="A0A919H1V9"/>
<dbReference type="EMBL" id="BNEE01000006">
    <property type="protein sequence ID" value="GHI86711.1"/>
    <property type="molecule type" value="Genomic_DNA"/>
</dbReference>
<dbReference type="RefSeq" id="WP_051859602.1">
    <property type="nucleotide sequence ID" value="NZ_BNEE01000006.1"/>
</dbReference>
<evidence type="ECO:0000256" key="1">
    <source>
        <dbReference type="SAM" id="MobiDB-lite"/>
    </source>
</evidence>
<comment type="caution">
    <text evidence="2">The sequence shown here is derived from an EMBL/GenBank/DDBJ whole genome shotgun (WGS) entry which is preliminary data.</text>
</comment>
<dbReference type="OrthoDB" id="286090at2"/>
<feature type="region of interest" description="Disordered" evidence="1">
    <location>
        <begin position="318"/>
        <end position="339"/>
    </location>
</feature>
<sequence length="339" mass="36632">MPSFVHRITKYDPADRDERGHYNGPEDTTCDHGPVEAAYLAAIAAFAGATGIERLEIREPAVCGPVNFGLEPTIEGDGLAGLFPAGPDGYHDGAEVSLPVALELVRAMLRDNGAWCRLEAGDAFTVHVGWDQYVFVGSEGPCEDAVARTRELGLFAEPLSASPYAPDFDEPGEQRPADEEFWELVRESVTARQAVLLEEGYVHNATRWHRVTEDSLGAVRTRLAPRAQLHVWPDLSTDVAAVLAGLPEEGLVELVWEAQDGTITSTEADADEYGELAALVAGARAASALSMYAEERLPLFTAVLPDADGVLRARWRTDPTPSDLEWSRRRGPAVSAGGE</sequence>
<gene>
    <name evidence="2" type="ORF">Sxan_40750</name>
</gene>
<keyword evidence="3" id="KW-1185">Reference proteome</keyword>